<reference evidence="1" key="1">
    <citation type="submission" date="2014-09" db="EMBL/GenBank/DDBJ databases">
        <authorList>
            <person name="Magalhaes I.L.F."/>
            <person name="Oliveira U."/>
            <person name="Santos F.R."/>
            <person name="Vidigal T.H.D.A."/>
            <person name="Brescovit A.D."/>
            <person name="Santos A.J."/>
        </authorList>
    </citation>
    <scope>NUCLEOTIDE SEQUENCE</scope>
    <source>
        <tissue evidence="1">Shoot tissue taken approximately 20 cm above the soil surface</tissue>
    </source>
</reference>
<evidence type="ECO:0000313" key="1">
    <source>
        <dbReference type="EMBL" id="JAD53663.1"/>
    </source>
</evidence>
<sequence>MVFSLFHYHRLLSIAVLVLKYNPFCVQSISPSLFLPNLCSLPEVLETSPWNLEPTFYTPIETLILMHISLNPGASK</sequence>
<dbReference type="EMBL" id="GBRH01244232">
    <property type="protein sequence ID" value="JAD53663.1"/>
    <property type="molecule type" value="Transcribed_RNA"/>
</dbReference>
<protein>
    <submittedName>
        <fullName evidence="1">Uncharacterized protein</fullName>
    </submittedName>
</protein>
<name>A0A0A9AUY6_ARUDO</name>
<organism evidence="1">
    <name type="scientific">Arundo donax</name>
    <name type="common">Giant reed</name>
    <name type="synonym">Donax arundinaceus</name>
    <dbReference type="NCBI Taxonomy" id="35708"/>
    <lineage>
        <taxon>Eukaryota</taxon>
        <taxon>Viridiplantae</taxon>
        <taxon>Streptophyta</taxon>
        <taxon>Embryophyta</taxon>
        <taxon>Tracheophyta</taxon>
        <taxon>Spermatophyta</taxon>
        <taxon>Magnoliopsida</taxon>
        <taxon>Liliopsida</taxon>
        <taxon>Poales</taxon>
        <taxon>Poaceae</taxon>
        <taxon>PACMAD clade</taxon>
        <taxon>Arundinoideae</taxon>
        <taxon>Arundineae</taxon>
        <taxon>Arundo</taxon>
    </lineage>
</organism>
<accession>A0A0A9AUY6</accession>
<reference evidence="1" key="2">
    <citation type="journal article" date="2015" name="Data Brief">
        <title>Shoot transcriptome of the giant reed, Arundo donax.</title>
        <authorList>
            <person name="Barrero R.A."/>
            <person name="Guerrero F.D."/>
            <person name="Moolhuijzen P."/>
            <person name="Goolsby J.A."/>
            <person name="Tidwell J."/>
            <person name="Bellgard S.E."/>
            <person name="Bellgard M.I."/>
        </authorList>
    </citation>
    <scope>NUCLEOTIDE SEQUENCE</scope>
    <source>
        <tissue evidence="1">Shoot tissue taken approximately 20 cm above the soil surface</tissue>
    </source>
</reference>
<dbReference type="AlphaFoldDB" id="A0A0A9AUY6"/>
<proteinExistence type="predicted"/>